<dbReference type="AlphaFoldDB" id="A0A8S9ZQ70"/>
<feature type="coiled-coil region" evidence="1">
    <location>
        <begin position="67"/>
        <end position="105"/>
    </location>
</feature>
<dbReference type="Proteomes" id="UP000605970">
    <property type="component" value="Unassembled WGS sequence"/>
</dbReference>
<dbReference type="EMBL" id="JABEBT010000040">
    <property type="protein sequence ID" value="KAF7635591.1"/>
    <property type="molecule type" value="Genomic_DNA"/>
</dbReference>
<feature type="coiled-coil region" evidence="1">
    <location>
        <begin position="5"/>
        <end position="32"/>
    </location>
</feature>
<evidence type="ECO:0000256" key="1">
    <source>
        <dbReference type="SAM" id="Coils"/>
    </source>
</evidence>
<keyword evidence="3" id="KW-1185">Reference proteome</keyword>
<evidence type="ECO:0000313" key="2">
    <source>
        <dbReference type="EMBL" id="KAF7635591.1"/>
    </source>
</evidence>
<name>A0A8S9ZQ70_9BILA</name>
<sequence>MPKWRIKLEEAKAEAKKRSEERKARVKRFQEEYCRWMKLPLPERRIAIKKWYAERRKECQNFWCPNFAKKENESEALQERAKIRREEALAKIEEIKNRNKLKAQARTKIPTIGSTIIGHSTFSPTNKLFNSSIMPETVISNEKSEIKENETKIEENKIKLNNESFNIEPTTPETIKSTIIIIPTTIFSEQLINKEKTEEIQTSTNPTNNIYNSTVMNNEQLIMERRLKLRRDKKGRANYL</sequence>
<accession>A0A8S9ZQ70</accession>
<keyword evidence="1" id="KW-0175">Coiled coil</keyword>
<dbReference type="OrthoDB" id="5908742at2759"/>
<protein>
    <submittedName>
        <fullName evidence="2">Uncharacterized protein</fullName>
    </submittedName>
</protein>
<reference evidence="2" key="1">
    <citation type="journal article" date="2020" name="Ecol. Evol.">
        <title>Genome structure and content of the rice root-knot nematode (Meloidogyne graminicola).</title>
        <authorList>
            <person name="Phan N.T."/>
            <person name="Danchin E.G.J."/>
            <person name="Klopp C."/>
            <person name="Perfus-Barbeoch L."/>
            <person name="Kozlowski D.K."/>
            <person name="Koutsovoulos G.D."/>
            <person name="Lopez-Roques C."/>
            <person name="Bouchez O."/>
            <person name="Zahm M."/>
            <person name="Besnard G."/>
            <person name="Bellafiore S."/>
        </authorList>
    </citation>
    <scope>NUCLEOTIDE SEQUENCE</scope>
    <source>
        <strain evidence="2">VN-18</strain>
    </source>
</reference>
<comment type="caution">
    <text evidence="2">The sequence shown here is derived from an EMBL/GenBank/DDBJ whole genome shotgun (WGS) entry which is preliminary data.</text>
</comment>
<proteinExistence type="predicted"/>
<evidence type="ECO:0000313" key="3">
    <source>
        <dbReference type="Proteomes" id="UP000605970"/>
    </source>
</evidence>
<gene>
    <name evidence="2" type="ORF">Mgra_00004980</name>
</gene>
<organism evidence="2 3">
    <name type="scientific">Meloidogyne graminicola</name>
    <dbReference type="NCBI Taxonomy" id="189291"/>
    <lineage>
        <taxon>Eukaryota</taxon>
        <taxon>Metazoa</taxon>
        <taxon>Ecdysozoa</taxon>
        <taxon>Nematoda</taxon>
        <taxon>Chromadorea</taxon>
        <taxon>Rhabditida</taxon>
        <taxon>Tylenchina</taxon>
        <taxon>Tylenchomorpha</taxon>
        <taxon>Tylenchoidea</taxon>
        <taxon>Meloidogynidae</taxon>
        <taxon>Meloidogyninae</taxon>
        <taxon>Meloidogyne</taxon>
    </lineage>
</organism>